<name>A5TXJ9_FUSNP</name>
<dbReference type="InterPro" id="IPR053735">
    <property type="entry name" value="Type_III_TA_endoRNase"/>
</dbReference>
<protein>
    <submittedName>
        <fullName evidence="1">Possible bacteriophage resistance protein</fullName>
    </submittedName>
</protein>
<gene>
    <name evidence="1" type="ORF">FNP_1852</name>
</gene>
<dbReference type="Proteomes" id="UP000001921">
    <property type="component" value="Chromosome"/>
</dbReference>
<dbReference type="AlphaFoldDB" id="A5TXJ9"/>
<dbReference type="Pfam" id="PF13958">
    <property type="entry name" value="ToxN_toxin"/>
    <property type="match status" value="1"/>
</dbReference>
<reference evidence="1" key="2">
    <citation type="submission" date="2007-05" db="EMBL/GenBank/DDBJ databases">
        <title>Genome sequence of Fusobacterium nucleatum subspecies polymorphum - a genetically tractable Fusobacterium.</title>
        <authorList>
            <person name="Karpathy S.E."/>
            <person name="Xiang Q."/>
            <person name="Gioia J."/>
            <person name="Jiang H."/>
            <person name="Liu Y."/>
            <person name="Petrosino J.F."/>
            <person name="Yerrapragada S."/>
            <person name="Fox G.E."/>
            <person name="Kinder Haake S."/>
            <person name="Weinstock G.M."/>
            <person name="Highlander S.K."/>
        </authorList>
    </citation>
    <scope>NUCLEOTIDE SEQUENCE [LARGE SCALE GENOMIC DNA]</scope>
    <source>
        <strain evidence="1">ATCC 10953</strain>
    </source>
</reference>
<accession>A5TXJ9</accession>
<organism evidence="1">
    <name type="scientific">Fusobacterium polymorphum ATCC 10953</name>
    <dbReference type="NCBI Taxonomy" id="393480"/>
    <lineage>
        <taxon>Bacteria</taxon>
        <taxon>Fusobacteriati</taxon>
        <taxon>Fusobacteriota</taxon>
        <taxon>Fusobacteriia</taxon>
        <taxon>Fusobacteriales</taxon>
        <taxon>Fusobacteriaceae</taxon>
        <taxon>Fusobacterium</taxon>
    </lineage>
</organism>
<dbReference type="eggNOG" id="ENOG50334N3">
    <property type="taxonomic scope" value="Bacteria"/>
</dbReference>
<dbReference type="HOGENOM" id="CLU_936130_0_0_0"/>
<dbReference type="GO" id="GO:0003723">
    <property type="term" value="F:RNA binding"/>
    <property type="evidence" value="ECO:0007669"/>
    <property type="project" value="InterPro"/>
</dbReference>
<dbReference type="Gene3D" id="3.10.129.130">
    <property type="match status" value="1"/>
</dbReference>
<reference evidence="1" key="1">
    <citation type="submission" date="2006-07" db="EMBL/GenBank/DDBJ databases">
        <authorList>
            <person name="Qin X."/>
            <person name="Weinstock G.M."/>
        </authorList>
    </citation>
    <scope>NUCLEOTIDE SEQUENCE [LARGE SCALE GENOMIC DNA]</scope>
    <source>
        <strain evidence="1">ATCC 10953</strain>
    </source>
</reference>
<dbReference type="EMBL" id="CM000440">
    <property type="protein sequence ID" value="EDK89624.1"/>
    <property type="molecule type" value="Genomic_DNA"/>
</dbReference>
<dbReference type="GO" id="GO:0004521">
    <property type="term" value="F:RNA endonuclease activity"/>
    <property type="evidence" value="ECO:0007669"/>
    <property type="project" value="InterPro"/>
</dbReference>
<dbReference type="InterPro" id="IPR025911">
    <property type="entry name" value="ToxN/AbiQ_toxin"/>
</dbReference>
<proteinExistence type="predicted"/>
<sequence length="301" mass="35557">MIFITSFFLRGGTVGVKIYIIQEEYIDYLRQSDEKVLKNKLEKRPYIGIVLKQGNFKYFSPLGSPKEKHKLMKRRLDFIKIKNGELGIINLNNSIPIKGNEIRLLDINALKNSSNISDRKYGIMCEDQLIWCDNNFEIIEKNFKKLYSLYLNNKLPKSLQERCCNFKLLEEKSLDYHKEIQYNCLTGNRINIELHSSGENKWIAKKDIEKFEIKKKDNAKEILADIYLKMSEKELKEYIKIKGKEETKHLSDEEKLYQIPITYYNISELDITKEIEQKFVSMKEKEKAQKIDKSKEQGIGE</sequence>
<evidence type="ECO:0000313" key="1">
    <source>
        <dbReference type="EMBL" id="EDK89624.1"/>
    </source>
</evidence>